<evidence type="ECO:0000313" key="3">
    <source>
        <dbReference type="Proteomes" id="UP000600946"/>
    </source>
</evidence>
<proteinExistence type="predicted"/>
<accession>A0ABQ3AU30</accession>
<evidence type="ECO:0000256" key="1">
    <source>
        <dbReference type="SAM" id="MobiDB-lite"/>
    </source>
</evidence>
<gene>
    <name evidence="2" type="ORF">GCM10010326_72860</name>
</gene>
<feature type="compositionally biased region" description="Low complexity" evidence="1">
    <location>
        <begin position="26"/>
        <end position="36"/>
    </location>
</feature>
<dbReference type="Proteomes" id="UP000600946">
    <property type="component" value="Unassembled WGS sequence"/>
</dbReference>
<reference evidence="3" key="1">
    <citation type="journal article" date="2019" name="Int. J. Syst. Evol. Microbiol.">
        <title>The Global Catalogue of Microorganisms (GCM) 10K type strain sequencing project: providing services to taxonomists for standard genome sequencing and annotation.</title>
        <authorList>
            <consortium name="The Broad Institute Genomics Platform"/>
            <consortium name="The Broad Institute Genome Sequencing Center for Infectious Disease"/>
            <person name="Wu L."/>
            <person name="Ma J."/>
        </authorList>
    </citation>
    <scope>NUCLEOTIDE SEQUENCE [LARGE SCALE GENOMIC DNA]</scope>
    <source>
        <strain evidence="3">JCM 4594</strain>
    </source>
</reference>
<name>A0ABQ3AU30_9ACTN</name>
<feature type="region of interest" description="Disordered" evidence="1">
    <location>
        <begin position="1"/>
        <end position="102"/>
    </location>
</feature>
<organism evidence="2 3">
    <name type="scientific">Streptomyces xanthochromogenes</name>
    <dbReference type="NCBI Taxonomy" id="67384"/>
    <lineage>
        <taxon>Bacteria</taxon>
        <taxon>Bacillati</taxon>
        <taxon>Actinomycetota</taxon>
        <taxon>Actinomycetes</taxon>
        <taxon>Kitasatosporales</taxon>
        <taxon>Streptomycetaceae</taxon>
        <taxon>Streptomyces</taxon>
    </lineage>
</organism>
<sequence>MTRPPRTTPGPGAPPRTPFAPERHASSTAGRAGSAAYPVLPGARGRDTCGCAARARATTHGPHPDGIPRRGAERGGAGSEPAAGAPHTHRAHGTARTKETTP</sequence>
<feature type="compositionally biased region" description="Pro residues" evidence="1">
    <location>
        <begin position="1"/>
        <end position="18"/>
    </location>
</feature>
<feature type="compositionally biased region" description="Low complexity" evidence="1">
    <location>
        <begin position="48"/>
        <end position="59"/>
    </location>
</feature>
<feature type="compositionally biased region" description="Basic and acidic residues" evidence="1">
    <location>
        <begin position="62"/>
        <end position="73"/>
    </location>
</feature>
<dbReference type="EMBL" id="BMUU01000020">
    <property type="protein sequence ID" value="GGY67800.1"/>
    <property type="molecule type" value="Genomic_DNA"/>
</dbReference>
<keyword evidence="3" id="KW-1185">Reference proteome</keyword>
<protein>
    <submittedName>
        <fullName evidence="2">Uncharacterized protein</fullName>
    </submittedName>
</protein>
<comment type="caution">
    <text evidence="2">The sequence shown here is derived from an EMBL/GenBank/DDBJ whole genome shotgun (WGS) entry which is preliminary data.</text>
</comment>
<evidence type="ECO:0000313" key="2">
    <source>
        <dbReference type="EMBL" id="GGY67800.1"/>
    </source>
</evidence>